<dbReference type="InterPro" id="IPR042047">
    <property type="entry name" value="SleB_dom1"/>
</dbReference>
<dbReference type="EMBL" id="CP073910">
    <property type="protein sequence ID" value="QUT04105.1"/>
    <property type="molecule type" value="Genomic_DNA"/>
</dbReference>
<feature type="transmembrane region" description="Helical" evidence="2">
    <location>
        <begin position="20"/>
        <end position="38"/>
    </location>
</feature>
<keyword evidence="4" id="KW-0378">Hydrolase</keyword>
<proteinExistence type="predicted"/>
<reference evidence="4" key="1">
    <citation type="submission" date="2021-04" db="EMBL/GenBank/DDBJ databases">
        <title>Isolation of p-tert-butylphenol degrading bacteria Sphingobium phenoxybenzoativorans Tas13 from active sludge.</title>
        <authorList>
            <person name="Li Y."/>
        </authorList>
    </citation>
    <scope>NUCLEOTIDE SEQUENCE</scope>
    <source>
        <strain evidence="4">Tas13</strain>
    </source>
</reference>
<dbReference type="KEGG" id="spph:KFK14_13215"/>
<evidence type="ECO:0000313" key="5">
    <source>
        <dbReference type="Proteomes" id="UP000681425"/>
    </source>
</evidence>
<feature type="domain" description="Cell wall hydrolase SleB" evidence="3">
    <location>
        <begin position="123"/>
        <end position="230"/>
    </location>
</feature>
<dbReference type="Pfam" id="PF07486">
    <property type="entry name" value="Hydrolase_2"/>
    <property type="match status" value="1"/>
</dbReference>
<dbReference type="Proteomes" id="UP000681425">
    <property type="component" value="Chromosome"/>
</dbReference>
<evidence type="ECO:0000256" key="2">
    <source>
        <dbReference type="SAM" id="Phobius"/>
    </source>
</evidence>
<keyword evidence="5" id="KW-1185">Reference proteome</keyword>
<evidence type="ECO:0000313" key="4">
    <source>
        <dbReference type="EMBL" id="QUT04105.1"/>
    </source>
</evidence>
<evidence type="ECO:0000259" key="3">
    <source>
        <dbReference type="Pfam" id="PF07486"/>
    </source>
</evidence>
<accession>A0A975PZM7</accession>
<dbReference type="GO" id="GO:0016787">
    <property type="term" value="F:hydrolase activity"/>
    <property type="evidence" value="ECO:0007669"/>
    <property type="project" value="UniProtKB-KW"/>
</dbReference>
<feature type="region of interest" description="Disordered" evidence="1">
    <location>
        <begin position="413"/>
        <end position="439"/>
    </location>
</feature>
<keyword evidence="2" id="KW-0812">Transmembrane</keyword>
<protein>
    <submittedName>
        <fullName evidence="4">Cell wall hydrolase</fullName>
    </submittedName>
</protein>
<name>A0A975PZM7_9SPHN</name>
<dbReference type="Gene3D" id="1.10.10.2520">
    <property type="entry name" value="Cell wall hydrolase SleB, domain 1"/>
    <property type="match status" value="1"/>
</dbReference>
<keyword evidence="2" id="KW-1133">Transmembrane helix</keyword>
<dbReference type="InterPro" id="IPR011105">
    <property type="entry name" value="Cell_wall_hydrolase_SleB"/>
</dbReference>
<dbReference type="AlphaFoldDB" id="A0A975PZM7"/>
<organism evidence="4 5">
    <name type="scientific">Sphingobium phenoxybenzoativorans</name>
    <dbReference type="NCBI Taxonomy" id="1592790"/>
    <lineage>
        <taxon>Bacteria</taxon>
        <taxon>Pseudomonadati</taxon>
        <taxon>Pseudomonadota</taxon>
        <taxon>Alphaproteobacteria</taxon>
        <taxon>Sphingomonadales</taxon>
        <taxon>Sphingomonadaceae</taxon>
        <taxon>Sphingobium</taxon>
    </lineage>
</organism>
<keyword evidence="2" id="KW-0472">Membrane</keyword>
<gene>
    <name evidence="4" type="ORF">KFK14_13215</name>
</gene>
<sequence>MTEDGLKVDVTETAGQPGVAALLLWLAILAGVPMAVAWHDGPAVRAPAARAYAFRPRTPPPAVEPMELVALDRDQARAFNAAIPFSTLPNPAARPFRFAGLAPALARATDCLAAAMLYEAGDDPVGERAVGQVVLNRLRHPAFPKTVCGVVFQGSERTTGCQFTFTCDGALARMPSPGGWDRARALAKKALSGAVYGKVGYSTHYHTDWVVPYWSGTLDKVAAVETHLFFRWIGWWGTPPAFRRSVSGDEPVIALLSRISPAHATDGEAALGVPASAAAGALAAAPLRSFGPEQIGKPFGGARLVAVDQASAGFIVLVDRKMPPDDFPKLADTFCGGRIQCRILAWMEPAKAADKFPVDPALLPSMAFSYIHDAGTGLQRALWNCGDFPRAAPIECMRDREPVPAATPVIVPPAPAKAPPKKVEHVVIRPPETSPAPAP</sequence>
<evidence type="ECO:0000256" key="1">
    <source>
        <dbReference type="SAM" id="MobiDB-lite"/>
    </source>
</evidence>
<dbReference type="RefSeq" id="WP_212607999.1">
    <property type="nucleotide sequence ID" value="NZ_CP073910.1"/>
</dbReference>